<evidence type="ECO:0000259" key="8">
    <source>
        <dbReference type="Pfam" id="PF10502"/>
    </source>
</evidence>
<dbReference type="InterPro" id="IPR036286">
    <property type="entry name" value="LexA/Signal_pep-like_sf"/>
</dbReference>
<feature type="transmembrane region" description="Helical" evidence="7">
    <location>
        <begin position="7"/>
        <end position="29"/>
    </location>
</feature>
<dbReference type="GO" id="GO:0004252">
    <property type="term" value="F:serine-type endopeptidase activity"/>
    <property type="evidence" value="ECO:0007669"/>
    <property type="project" value="InterPro"/>
</dbReference>
<keyword evidence="7" id="KW-1133">Transmembrane helix</keyword>
<feature type="domain" description="Peptidase S26" evidence="8">
    <location>
        <begin position="9"/>
        <end position="164"/>
    </location>
</feature>
<sequence length="174" mass="19807">MNNRWKGLLEVVEVLAVALILSLVVRTFILDNRIVPSGSMLPTIQLQDRLLVDKLLFKFRTIERKDIVVFHPTPSSGEKDDLVKRVIGLPGEKIEIKNGQVFVNETALEENYLLDKPDYQYGPVTVPADSYFVLGDNRPASNDGHRWGFLPKVNITGKVWVRYWPLSSFGKLDK</sequence>
<dbReference type="Gene3D" id="2.10.109.10">
    <property type="entry name" value="Umud Fragment, subunit A"/>
    <property type="match status" value="1"/>
</dbReference>
<dbReference type="InterPro" id="IPR019533">
    <property type="entry name" value="Peptidase_S26"/>
</dbReference>
<evidence type="ECO:0000256" key="7">
    <source>
        <dbReference type="RuleBase" id="RU362042"/>
    </source>
</evidence>
<evidence type="ECO:0000256" key="6">
    <source>
        <dbReference type="PIRSR" id="PIRSR600223-1"/>
    </source>
</evidence>
<evidence type="ECO:0000256" key="3">
    <source>
        <dbReference type="ARBA" id="ARBA00009370"/>
    </source>
</evidence>
<dbReference type="EMBL" id="FNCP01000018">
    <property type="protein sequence ID" value="SDH75704.1"/>
    <property type="molecule type" value="Genomic_DNA"/>
</dbReference>
<dbReference type="SUPFAM" id="SSF51306">
    <property type="entry name" value="LexA/Signal peptidase"/>
    <property type="match status" value="1"/>
</dbReference>
<evidence type="ECO:0000256" key="2">
    <source>
        <dbReference type="ARBA" id="ARBA00004401"/>
    </source>
</evidence>
<reference evidence="10" key="1">
    <citation type="submission" date="2016-10" db="EMBL/GenBank/DDBJ databases">
        <authorList>
            <person name="Varghese N."/>
            <person name="Submissions S."/>
        </authorList>
    </citation>
    <scope>NUCLEOTIDE SEQUENCE [LARGE SCALE GENOMIC DNA]</scope>
    <source>
        <strain evidence="10">DSM 8344</strain>
    </source>
</reference>
<keyword evidence="5 7" id="KW-0378">Hydrolase</keyword>
<comment type="similarity">
    <text evidence="3 7">Belongs to the peptidase S26 family.</text>
</comment>
<evidence type="ECO:0000256" key="5">
    <source>
        <dbReference type="ARBA" id="ARBA00022801"/>
    </source>
</evidence>
<evidence type="ECO:0000313" key="9">
    <source>
        <dbReference type="EMBL" id="SDH75704.1"/>
    </source>
</evidence>
<dbReference type="Proteomes" id="UP000198656">
    <property type="component" value="Unassembled WGS sequence"/>
</dbReference>
<dbReference type="EC" id="3.4.21.89" evidence="4 7"/>
<dbReference type="InterPro" id="IPR019757">
    <property type="entry name" value="Pept_S26A_signal_pept_1_Lys-AS"/>
</dbReference>
<evidence type="ECO:0000256" key="4">
    <source>
        <dbReference type="ARBA" id="ARBA00013208"/>
    </source>
</evidence>
<dbReference type="PROSITE" id="PS00760">
    <property type="entry name" value="SPASE_I_2"/>
    <property type="match status" value="1"/>
</dbReference>
<dbReference type="RefSeq" id="WP_092334539.1">
    <property type="nucleotide sequence ID" value="NZ_FNCP01000018.1"/>
</dbReference>
<protein>
    <recommendedName>
        <fullName evidence="4 7">Signal peptidase I</fullName>
        <ecNumber evidence="4 7">3.4.21.89</ecNumber>
    </recommendedName>
</protein>
<keyword evidence="7" id="KW-0645">Protease</keyword>
<comment type="subcellular location">
    <subcellularLocation>
        <location evidence="2">Cell membrane</location>
        <topology evidence="2">Single-pass type II membrane protein</topology>
    </subcellularLocation>
    <subcellularLocation>
        <location evidence="7">Membrane</location>
        <topology evidence="7">Single-pass type II membrane protein</topology>
    </subcellularLocation>
</comment>
<comment type="catalytic activity">
    <reaction evidence="1 7">
        <text>Cleavage of hydrophobic, N-terminal signal or leader sequences from secreted and periplasmic proteins.</text>
        <dbReference type="EC" id="3.4.21.89"/>
    </reaction>
</comment>
<keyword evidence="10" id="KW-1185">Reference proteome</keyword>
<keyword evidence="7" id="KW-0812">Transmembrane</keyword>
<accession>A0A1G8F0U9</accession>
<dbReference type="PANTHER" id="PTHR43390:SF1">
    <property type="entry name" value="CHLOROPLAST PROCESSING PEPTIDASE"/>
    <property type="match status" value="1"/>
</dbReference>
<feature type="active site" evidence="6">
    <location>
        <position position="84"/>
    </location>
</feature>
<dbReference type="OrthoDB" id="9802919at2"/>
<feature type="active site" evidence="6">
    <location>
        <position position="39"/>
    </location>
</feature>
<dbReference type="PRINTS" id="PR00727">
    <property type="entry name" value="LEADERPTASE"/>
</dbReference>
<name>A0A1G8F0U9_9FIRM</name>
<proteinExistence type="inferred from homology"/>
<dbReference type="InterPro" id="IPR019758">
    <property type="entry name" value="Pept_S26A_signal_pept_1_CS"/>
</dbReference>
<dbReference type="NCBIfam" id="TIGR02227">
    <property type="entry name" value="sigpep_I_bact"/>
    <property type="match status" value="1"/>
</dbReference>
<dbReference type="GO" id="GO:0005886">
    <property type="term" value="C:plasma membrane"/>
    <property type="evidence" value="ECO:0007669"/>
    <property type="project" value="UniProtKB-SubCell"/>
</dbReference>
<dbReference type="CDD" id="cd06530">
    <property type="entry name" value="S26_SPase_I"/>
    <property type="match status" value="1"/>
</dbReference>
<evidence type="ECO:0000256" key="1">
    <source>
        <dbReference type="ARBA" id="ARBA00000677"/>
    </source>
</evidence>
<evidence type="ECO:0000313" key="10">
    <source>
        <dbReference type="Proteomes" id="UP000198656"/>
    </source>
</evidence>
<keyword evidence="7" id="KW-0472">Membrane</keyword>
<dbReference type="AlphaFoldDB" id="A0A1G8F0U9"/>
<organism evidence="9 10">
    <name type="scientific">Desulfosporosinus hippei DSM 8344</name>
    <dbReference type="NCBI Taxonomy" id="1121419"/>
    <lineage>
        <taxon>Bacteria</taxon>
        <taxon>Bacillati</taxon>
        <taxon>Bacillota</taxon>
        <taxon>Clostridia</taxon>
        <taxon>Eubacteriales</taxon>
        <taxon>Desulfitobacteriaceae</taxon>
        <taxon>Desulfosporosinus</taxon>
    </lineage>
</organism>
<dbReference type="Pfam" id="PF10502">
    <property type="entry name" value="Peptidase_S26"/>
    <property type="match status" value="1"/>
</dbReference>
<dbReference type="STRING" id="1121419.SAMN05443529_11863"/>
<gene>
    <name evidence="9" type="ORF">SAMN05443529_11863</name>
</gene>
<dbReference type="GO" id="GO:0009003">
    <property type="term" value="F:signal peptidase activity"/>
    <property type="evidence" value="ECO:0007669"/>
    <property type="project" value="UniProtKB-EC"/>
</dbReference>
<dbReference type="PANTHER" id="PTHR43390">
    <property type="entry name" value="SIGNAL PEPTIDASE I"/>
    <property type="match status" value="1"/>
</dbReference>
<dbReference type="PROSITE" id="PS00761">
    <property type="entry name" value="SPASE_I_3"/>
    <property type="match status" value="1"/>
</dbReference>
<dbReference type="InterPro" id="IPR000223">
    <property type="entry name" value="Pept_S26A_signal_pept_1"/>
</dbReference>
<dbReference type="GO" id="GO:0006465">
    <property type="term" value="P:signal peptide processing"/>
    <property type="evidence" value="ECO:0007669"/>
    <property type="project" value="InterPro"/>
</dbReference>